<evidence type="ECO:0000256" key="3">
    <source>
        <dbReference type="ARBA" id="ARBA00022723"/>
    </source>
</evidence>
<sequence length="847" mass="95638">MEPDRESSSRRSSVFSNSGIFSDRGSPSRDEMELVKRRYEAACSAFDRENEEWYALQRSSTVPYAYRGAKPKSPPTPACLDAMRKSFTKAEPQPLHQKYLLDLLLAVKRAWECPPPNWADRMQVSKPVIDIEEPPDGARLIIIGDTHGQLADVLWIFAEYGPPSRSNIYLFNGDVADRGSHAVEIFALLFGYMLAEPGSVYMSRGNHENREINERAQHYGGGFGEEVRNKYNDHYMLGGDGARLFEIFTGLFELLPLAFVVAEKLLVIHGGLWRHRGVTLSQLRKLNNRKQCPESPQTYDDYIFFDLLWSDPHPEDGDGVHESTRGDGCILFGRDMTSEFLRRNSLQLIVRSHQLPSDGHGYEVLHDGRCITVFSASNYGGSCYNAGALLVWRQGEIDAHEFIAPNLQAQQKALEDGNYDALLRRFSSRGPEWEDEVGCPAEPPHVARIDSRMVVTIKQRICRHRHALLAEFTKADRTNKGRLDVAVWGECLQRTLELGSNVPWAKYQPWLADLSPESGDIEYAAFLGRYRVRLKEQYSGWARTVLQTFYNSLLAADLQISELLSFFDHDGDGHVSIAECTKALGSLDLGLSPEQIRQLLPLLGLDERGADVDLERFFKRLALVADHTVIARSQQELADLRQIAQWLDGVCKRERKSLPSLFMSWDDNNNGYLDYDEFVRCCIATQEKLYNKDPGAFSYVYTRDELEELARTVDQAKTGRINYLSWLGLFAAAETTPGLSPLVARMSPDSTFTEAVCATIWTHETTLLRALRTHDPRHTGTVSPAHFRASLETMNDSISPPSVPIPHAQLGELILTLPLNAEAMINYKEFLAAFEVRDALKDHLKDA</sequence>
<feature type="domain" description="EF-hand" evidence="7">
    <location>
        <begin position="555"/>
        <end position="590"/>
    </location>
</feature>
<evidence type="ECO:0000256" key="4">
    <source>
        <dbReference type="ARBA" id="ARBA00022837"/>
    </source>
</evidence>
<dbReference type="GO" id="GO:0016787">
    <property type="term" value="F:hydrolase activity"/>
    <property type="evidence" value="ECO:0007669"/>
    <property type="project" value="InterPro"/>
</dbReference>
<proteinExistence type="inferred from homology"/>
<accession>A0A0M0JLI0</accession>
<dbReference type="InterPro" id="IPR029052">
    <property type="entry name" value="Metallo-depent_PP-like"/>
</dbReference>
<feature type="domain" description="EF-hand" evidence="7">
    <location>
        <begin position="653"/>
        <end position="688"/>
    </location>
</feature>
<evidence type="ECO:0000259" key="7">
    <source>
        <dbReference type="PROSITE" id="PS50222"/>
    </source>
</evidence>
<feature type="region of interest" description="Disordered" evidence="6">
    <location>
        <begin position="1"/>
        <end position="32"/>
    </location>
</feature>
<dbReference type="PROSITE" id="PS00018">
    <property type="entry name" value="EF_HAND_1"/>
    <property type="match status" value="1"/>
</dbReference>
<dbReference type="InterPro" id="IPR002048">
    <property type="entry name" value="EF_hand_dom"/>
</dbReference>
<dbReference type="SUPFAM" id="SSF47473">
    <property type="entry name" value="EF-hand"/>
    <property type="match status" value="2"/>
</dbReference>
<dbReference type="Pfam" id="PF00149">
    <property type="entry name" value="Metallophos"/>
    <property type="match status" value="1"/>
</dbReference>
<dbReference type="EMBL" id="JWZX01002715">
    <property type="protein sequence ID" value="KOO27434.1"/>
    <property type="molecule type" value="Genomic_DNA"/>
</dbReference>
<keyword evidence="9" id="KW-1185">Reference proteome</keyword>
<dbReference type="OrthoDB" id="445564at2759"/>
<dbReference type="Gene3D" id="1.10.238.10">
    <property type="entry name" value="EF-hand"/>
    <property type="match status" value="3"/>
</dbReference>
<dbReference type="PRINTS" id="PR00114">
    <property type="entry name" value="STPHPHTASE"/>
</dbReference>
<keyword evidence="4" id="KW-0106">Calcium</keyword>
<reference evidence="9" key="1">
    <citation type="journal article" date="2015" name="PLoS Genet.">
        <title>Genome Sequence and Transcriptome Analyses of Chrysochromulina tobin: Metabolic Tools for Enhanced Algal Fitness in the Prominent Order Prymnesiales (Haptophyceae).</title>
        <authorList>
            <person name="Hovde B.T."/>
            <person name="Deodato C.R."/>
            <person name="Hunsperger H.M."/>
            <person name="Ryken S.A."/>
            <person name="Yost W."/>
            <person name="Jha R.K."/>
            <person name="Patterson J."/>
            <person name="Monnat R.J. Jr."/>
            <person name="Barlow S.B."/>
            <person name="Starkenburg S.R."/>
            <person name="Cattolico R.A."/>
        </authorList>
    </citation>
    <scope>NUCLEOTIDE SEQUENCE</scope>
    <source>
        <strain evidence="9">CCMP291</strain>
    </source>
</reference>
<dbReference type="InterPro" id="IPR011992">
    <property type="entry name" value="EF-hand-dom_pair"/>
</dbReference>
<comment type="cofactor">
    <cofactor evidence="1">
        <name>Mn(2+)</name>
        <dbReference type="ChEBI" id="CHEBI:29035"/>
    </cofactor>
</comment>
<evidence type="ECO:0000256" key="6">
    <source>
        <dbReference type="SAM" id="MobiDB-lite"/>
    </source>
</evidence>
<dbReference type="AlphaFoldDB" id="A0A0M0JLI0"/>
<dbReference type="Gene3D" id="3.60.21.10">
    <property type="match status" value="1"/>
</dbReference>
<dbReference type="GO" id="GO:0005509">
    <property type="term" value="F:calcium ion binding"/>
    <property type="evidence" value="ECO:0007669"/>
    <property type="project" value="InterPro"/>
</dbReference>
<dbReference type="Proteomes" id="UP000037460">
    <property type="component" value="Unassembled WGS sequence"/>
</dbReference>
<keyword evidence="3" id="KW-0479">Metal-binding</keyword>
<protein>
    <submittedName>
        <fullName evidence="8">Pp1-like protein serine threonine phosphatase</fullName>
    </submittedName>
</protein>
<dbReference type="SMART" id="SM00156">
    <property type="entry name" value="PP2Ac"/>
    <property type="match status" value="1"/>
</dbReference>
<dbReference type="PANTHER" id="PTHR45668:SF5">
    <property type="entry name" value="SERINE_THREONINE-PROTEIN PHOSPHATASE 5"/>
    <property type="match status" value="1"/>
</dbReference>
<dbReference type="SMART" id="SM00054">
    <property type="entry name" value="EFh"/>
    <property type="match status" value="4"/>
</dbReference>
<dbReference type="InterPro" id="IPR004843">
    <property type="entry name" value="Calcineurin-like_PHP"/>
</dbReference>
<keyword evidence="5" id="KW-0464">Manganese</keyword>
<comment type="similarity">
    <text evidence="2">Belongs to the PPP phosphatase family.</text>
</comment>
<comment type="caution">
    <text evidence="8">The sequence shown here is derived from an EMBL/GenBank/DDBJ whole genome shotgun (WGS) entry which is preliminary data.</text>
</comment>
<evidence type="ECO:0000256" key="5">
    <source>
        <dbReference type="ARBA" id="ARBA00023211"/>
    </source>
</evidence>
<name>A0A0M0JLI0_9EUKA</name>
<dbReference type="SUPFAM" id="SSF56300">
    <property type="entry name" value="Metallo-dependent phosphatases"/>
    <property type="match status" value="1"/>
</dbReference>
<organism evidence="8 9">
    <name type="scientific">Chrysochromulina tobinii</name>
    <dbReference type="NCBI Taxonomy" id="1460289"/>
    <lineage>
        <taxon>Eukaryota</taxon>
        <taxon>Haptista</taxon>
        <taxon>Haptophyta</taxon>
        <taxon>Prymnesiophyceae</taxon>
        <taxon>Prymnesiales</taxon>
        <taxon>Chrysochromulinaceae</taxon>
        <taxon>Chrysochromulina</taxon>
    </lineage>
</organism>
<gene>
    <name evidence="8" type="ORF">Ctob_009588</name>
</gene>
<dbReference type="InterPro" id="IPR006186">
    <property type="entry name" value="Ser/Thr-sp_prot-phosphatase"/>
</dbReference>
<evidence type="ECO:0000256" key="2">
    <source>
        <dbReference type="ARBA" id="ARBA00008294"/>
    </source>
</evidence>
<dbReference type="PANTHER" id="PTHR45668">
    <property type="entry name" value="SERINE/THREONINE-PROTEIN PHOSPHATASE 5-RELATED"/>
    <property type="match status" value="1"/>
</dbReference>
<evidence type="ECO:0000313" key="8">
    <source>
        <dbReference type="EMBL" id="KOO27434.1"/>
    </source>
</evidence>
<dbReference type="InterPro" id="IPR018247">
    <property type="entry name" value="EF_Hand_1_Ca_BS"/>
</dbReference>
<evidence type="ECO:0000256" key="1">
    <source>
        <dbReference type="ARBA" id="ARBA00001936"/>
    </source>
</evidence>
<dbReference type="InterPro" id="IPR051134">
    <property type="entry name" value="PPP_phosphatase"/>
</dbReference>
<dbReference type="PROSITE" id="PS50222">
    <property type="entry name" value="EF_HAND_2"/>
    <property type="match status" value="2"/>
</dbReference>
<evidence type="ECO:0000313" key="9">
    <source>
        <dbReference type="Proteomes" id="UP000037460"/>
    </source>
</evidence>